<dbReference type="GO" id="GO:0003677">
    <property type="term" value="F:DNA binding"/>
    <property type="evidence" value="ECO:0007669"/>
    <property type="project" value="UniProtKB-KW"/>
</dbReference>
<dbReference type="PRINTS" id="PR00035">
    <property type="entry name" value="HTHGNTR"/>
</dbReference>
<dbReference type="Gene3D" id="3.40.640.10">
    <property type="entry name" value="Type I PLP-dependent aspartate aminotransferase-like (Major domain)"/>
    <property type="match status" value="1"/>
</dbReference>
<comment type="caution">
    <text evidence="7">The sequence shown here is derived from an EMBL/GenBank/DDBJ whole genome shotgun (WGS) entry which is preliminary data.</text>
</comment>
<dbReference type="SMART" id="SM00345">
    <property type="entry name" value="HTH_GNTR"/>
    <property type="match status" value="1"/>
</dbReference>
<dbReference type="CDD" id="cd00609">
    <property type="entry name" value="AAT_like"/>
    <property type="match status" value="1"/>
</dbReference>
<protein>
    <submittedName>
        <fullName evidence="7">GntR family transcriptional regulator/MocR family aminotransferase</fullName>
    </submittedName>
</protein>
<dbReference type="InterPro" id="IPR051446">
    <property type="entry name" value="HTH_trans_reg/aminotransferase"/>
</dbReference>
<keyword evidence="7" id="KW-0032">Aminotransferase</keyword>
<dbReference type="Pfam" id="PF00155">
    <property type="entry name" value="Aminotran_1_2"/>
    <property type="match status" value="1"/>
</dbReference>
<organism evidence="7 8">
    <name type="scientific">Kribbella steppae</name>
    <dbReference type="NCBI Taxonomy" id="2512223"/>
    <lineage>
        <taxon>Bacteria</taxon>
        <taxon>Bacillati</taxon>
        <taxon>Actinomycetota</taxon>
        <taxon>Actinomycetes</taxon>
        <taxon>Propionibacteriales</taxon>
        <taxon>Kribbellaceae</taxon>
        <taxon>Kribbella</taxon>
    </lineage>
</organism>
<dbReference type="RefSeq" id="WP_132213578.1">
    <property type="nucleotide sequence ID" value="NZ_SLWN01000015.1"/>
</dbReference>
<comment type="similarity">
    <text evidence="1">In the C-terminal section; belongs to the class-I pyridoxal-phosphate-dependent aminotransferase family.</text>
</comment>
<sequence length="464" mass="49907">MEDSGATVTGADLHLDLAATRGRNDLVQALHDSIRSGRLPAGTRLPSSRSLARDLGIARNTVADAYGQLVAEGWLTARQGSGTVVANRASTPPDAVPPLSSSLSEAKSFRYNLMPGAPDLSTFPRSEWLAAARKALPSAPNEAFGYGDPRGRIELRRMLADYLARARGVRADPERILICSGYVQALSLLSEVLKSRGGTTVSVEEFGYALHLDVVRSRGLEPVSVPVDELGVQVSGLSGQGALLTPAHQMPTGVPLAPERRTAAVEWARETGAVLIEDDYDGEFRYDRQAVGALQALDPERVVYAGTASKSLAPGLRLAWMVLPQWLIEPVIAAKRTADYQTATLDQLTLAEFIASGHYDRQVRRSRLHYRRRRDRLVELLAVRAPEVKVAGISAGLHVLLDVPGDAEDIVARAARQGLGLNTLSNYHFNPTPGTRQAVIVGYGTPPDHAYPGALDLLCQVLGV</sequence>
<dbReference type="EMBL" id="SLWN01000015">
    <property type="protein sequence ID" value="TCO18505.1"/>
    <property type="molecule type" value="Genomic_DNA"/>
</dbReference>
<evidence type="ECO:0000313" key="7">
    <source>
        <dbReference type="EMBL" id="TCO18505.1"/>
    </source>
</evidence>
<keyword evidence="4" id="KW-0238">DNA-binding</keyword>
<keyword evidence="2" id="KW-0663">Pyridoxal phosphate</keyword>
<dbReference type="PANTHER" id="PTHR46577">
    <property type="entry name" value="HTH-TYPE TRANSCRIPTIONAL REGULATORY PROTEIN GABR"/>
    <property type="match status" value="1"/>
</dbReference>
<evidence type="ECO:0000256" key="1">
    <source>
        <dbReference type="ARBA" id="ARBA00005384"/>
    </source>
</evidence>
<dbReference type="InterPro" id="IPR004839">
    <property type="entry name" value="Aminotransferase_I/II_large"/>
</dbReference>
<dbReference type="GO" id="GO:0008483">
    <property type="term" value="F:transaminase activity"/>
    <property type="evidence" value="ECO:0007669"/>
    <property type="project" value="UniProtKB-KW"/>
</dbReference>
<dbReference type="Pfam" id="PF00392">
    <property type="entry name" value="GntR"/>
    <property type="match status" value="1"/>
</dbReference>
<dbReference type="CDD" id="cd07377">
    <property type="entry name" value="WHTH_GntR"/>
    <property type="match status" value="1"/>
</dbReference>
<dbReference type="Gene3D" id="1.10.10.10">
    <property type="entry name" value="Winged helix-like DNA-binding domain superfamily/Winged helix DNA-binding domain"/>
    <property type="match status" value="1"/>
</dbReference>
<evidence type="ECO:0000256" key="5">
    <source>
        <dbReference type="ARBA" id="ARBA00023163"/>
    </source>
</evidence>
<gene>
    <name evidence="7" type="ORF">EV652_11549</name>
</gene>
<dbReference type="PANTHER" id="PTHR46577:SF1">
    <property type="entry name" value="HTH-TYPE TRANSCRIPTIONAL REGULATORY PROTEIN GABR"/>
    <property type="match status" value="1"/>
</dbReference>
<keyword evidence="3" id="KW-0805">Transcription regulation</keyword>
<dbReference type="InterPro" id="IPR036390">
    <property type="entry name" value="WH_DNA-bd_sf"/>
</dbReference>
<evidence type="ECO:0000256" key="4">
    <source>
        <dbReference type="ARBA" id="ARBA00023125"/>
    </source>
</evidence>
<keyword evidence="5" id="KW-0804">Transcription</keyword>
<dbReference type="OrthoDB" id="594134at2"/>
<reference evidence="7 8" key="1">
    <citation type="journal article" date="2015" name="Stand. Genomic Sci.">
        <title>Genomic Encyclopedia of Bacterial and Archaeal Type Strains, Phase III: the genomes of soil and plant-associated and newly described type strains.</title>
        <authorList>
            <person name="Whitman W.B."/>
            <person name="Woyke T."/>
            <person name="Klenk H.P."/>
            <person name="Zhou Y."/>
            <person name="Lilburn T.G."/>
            <person name="Beck B.J."/>
            <person name="De Vos P."/>
            <person name="Vandamme P."/>
            <person name="Eisen J.A."/>
            <person name="Garrity G."/>
            <person name="Hugenholtz P."/>
            <person name="Kyrpides N.C."/>
        </authorList>
    </citation>
    <scope>NUCLEOTIDE SEQUENCE [LARGE SCALE GENOMIC DNA]</scope>
    <source>
        <strain evidence="7 8">VKM Ac-2572</strain>
    </source>
</reference>
<keyword evidence="8" id="KW-1185">Reference proteome</keyword>
<dbReference type="GO" id="GO:0003700">
    <property type="term" value="F:DNA-binding transcription factor activity"/>
    <property type="evidence" value="ECO:0007669"/>
    <property type="project" value="InterPro"/>
</dbReference>
<dbReference type="InterPro" id="IPR000524">
    <property type="entry name" value="Tscrpt_reg_HTH_GntR"/>
</dbReference>
<dbReference type="GO" id="GO:0030170">
    <property type="term" value="F:pyridoxal phosphate binding"/>
    <property type="evidence" value="ECO:0007669"/>
    <property type="project" value="InterPro"/>
</dbReference>
<dbReference type="PROSITE" id="PS50949">
    <property type="entry name" value="HTH_GNTR"/>
    <property type="match status" value="1"/>
</dbReference>
<dbReference type="InterPro" id="IPR036388">
    <property type="entry name" value="WH-like_DNA-bd_sf"/>
</dbReference>
<evidence type="ECO:0000313" key="8">
    <source>
        <dbReference type="Proteomes" id="UP000294508"/>
    </source>
</evidence>
<evidence type="ECO:0000259" key="6">
    <source>
        <dbReference type="PROSITE" id="PS50949"/>
    </source>
</evidence>
<dbReference type="InterPro" id="IPR015421">
    <property type="entry name" value="PyrdxlP-dep_Trfase_major"/>
</dbReference>
<proteinExistence type="inferred from homology"/>
<accession>A0A4V2RY88</accession>
<dbReference type="SUPFAM" id="SSF46785">
    <property type="entry name" value="Winged helix' DNA-binding domain"/>
    <property type="match status" value="1"/>
</dbReference>
<keyword evidence="7" id="KW-0808">Transferase</keyword>
<dbReference type="InterPro" id="IPR015424">
    <property type="entry name" value="PyrdxlP-dep_Trfase"/>
</dbReference>
<evidence type="ECO:0000256" key="2">
    <source>
        <dbReference type="ARBA" id="ARBA00022898"/>
    </source>
</evidence>
<name>A0A4V2RY88_9ACTN</name>
<dbReference type="Proteomes" id="UP000294508">
    <property type="component" value="Unassembled WGS sequence"/>
</dbReference>
<evidence type="ECO:0000256" key="3">
    <source>
        <dbReference type="ARBA" id="ARBA00023015"/>
    </source>
</evidence>
<dbReference type="SUPFAM" id="SSF53383">
    <property type="entry name" value="PLP-dependent transferases"/>
    <property type="match status" value="1"/>
</dbReference>
<dbReference type="AlphaFoldDB" id="A0A4V2RY88"/>
<feature type="domain" description="HTH gntR-type" evidence="6">
    <location>
        <begin position="20"/>
        <end position="88"/>
    </location>
</feature>